<dbReference type="Pfam" id="PF13967">
    <property type="entry name" value="RSN1_TM"/>
    <property type="match status" value="1"/>
</dbReference>
<feature type="transmembrane region" description="Helical" evidence="8">
    <location>
        <begin position="780"/>
        <end position="803"/>
    </location>
</feature>
<evidence type="ECO:0000256" key="2">
    <source>
        <dbReference type="ARBA" id="ARBA00007779"/>
    </source>
</evidence>
<dbReference type="InterPro" id="IPR027815">
    <property type="entry name" value="CSC1/OSCA1-like_cyt"/>
</dbReference>
<dbReference type="Pfam" id="PF02714">
    <property type="entry name" value="RSN1_7TM"/>
    <property type="match status" value="1"/>
</dbReference>
<feature type="transmembrane region" description="Helical" evidence="8">
    <location>
        <begin position="697"/>
        <end position="716"/>
    </location>
</feature>
<feature type="compositionally biased region" description="Basic and acidic residues" evidence="7">
    <location>
        <begin position="390"/>
        <end position="403"/>
    </location>
</feature>
<feature type="compositionally biased region" description="Low complexity" evidence="7">
    <location>
        <begin position="487"/>
        <end position="505"/>
    </location>
</feature>
<feature type="compositionally biased region" description="Polar residues" evidence="7">
    <location>
        <begin position="1532"/>
        <end position="1544"/>
    </location>
</feature>
<feature type="region of interest" description="Disordered" evidence="7">
    <location>
        <begin position="1590"/>
        <end position="1732"/>
    </location>
</feature>
<comment type="similarity">
    <text evidence="2">Belongs to the CSC1 (TC 1.A.17) family.</text>
</comment>
<evidence type="ECO:0000256" key="3">
    <source>
        <dbReference type="ARBA" id="ARBA00022448"/>
    </source>
</evidence>
<feature type="transmembrane region" description="Helical" evidence="8">
    <location>
        <begin position="190"/>
        <end position="210"/>
    </location>
</feature>
<feature type="compositionally biased region" description="Polar residues" evidence="7">
    <location>
        <begin position="1590"/>
        <end position="1625"/>
    </location>
</feature>
<feature type="compositionally biased region" description="Basic and acidic residues" evidence="7">
    <location>
        <begin position="1626"/>
        <end position="1636"/>
    </location>
</feature>
<feature type="compositionally biased region" description="Basic and acidic residues" evidence="7">
    <location>
        <begin position="1032"/>
        <end position="1046"/>
    </location>
</feature>
<evidence type="ECO:0000256" key="5">
    <source>
        <dbReference type="ARBA" id="ARBA00022989"/>
    </source>
</evidence>
<evidence type="ECO:0000259" key="11">
    <source>
        <dbReference type="Pfam" id="PF14703"/>
    </source>
</evidence>
<dbReference type="Pfam" id="PF14703">
    <property type="entry name" value="PHM7_cyt"/>
    <property type="match status" value="1"/>
</dbReference>
<evidence type="ECO:0000256" key="4">
    <source>
        <dbReference type="ARBA" id="ARBA00022692"/>
    </source>
</evidence>
<dbReference type="EMBL" id="JANBOH010000298">
    <property type="protein sequence ID" value="KAJ1643080.1"/>
    <property type="molecule type" value="Genomic_DNA"/>
</dbReference>
<feature type="domain" description="CSC1/OSCA1-like N-terminal transmembrane" evidence="10">
    <location>
        <begin position="38"/>
        <end position="211"/>
    </location>
</feature>
<keyword evidence="13" id="KW-1185">Reference proteome</keyword>
<feature type="transmembrane region" description="Helical" evidence="8">
    <location>
        <begin position="815"/>
        <end position="835"/>
    </location>
</feature>
<comment type="caution">
    <text evidence="12">The sequence shown here is derived from an EMBL/GenBank/DDBJ whole genome shotgun (WGS) entry which is preliminary data.</text>
</comment>
<dbReference type="PANTHER" id="PTHR13018:SF5">
    <property type="entry name" value="RE44586P"/>
    <property type="match status" value="1"/>
</dbReference>
<feature type="compositionally biased region" description="Polar residues" evidence="7">
    <location>
        <begin position="1659"/>
        <end position="1672"/>
    </location>
</feature>
<protein>
    <submittedName>
        <fullName evidence="12">Uncharacterized protein</fullName>
    </submittedName>
</protein>
<dbReference type="PANTHER" id="PTHR13018">
    <property type="entry name" value="PROBABLE MEMBRANE PROTEIN DUF221-RELATED"/>
    <property type="match status" value="1"/>
</dbReference>
<feature type="domain" description="CSC1/OSCA1-like cytosolic" evidence="11">
    <location>
        <begin position="234"/>
        <end position="554"/>
    </location>
</feature>
<reference evidence="12" key="1">
    <citation type="submission" date="2022-07" db="EMBL/GenBank/DDBJ databases">
        <title>Phylogenomic reconstructions and comparative analyses of Kickxellomycotina fungi.</title>
        <authorList>
            <person name="Reynolds N.K."/>
            <person name="Stajich J.E."/>
            <person name="Barry K."/>
            <person name="Grigoriev I.V."/>
            <person name="Crous P."/>
            <person name="Smith M.E."/>
        </authorList>
    </citation>
    <scope>NUCLEOTIDE SEQUENCE</scope>
    <source>
        <strain evidence="12">NBRC 105413</strain>
    </source>
</reference>
<keyword evidence="6 8" id="KW-0472">Membrane</keyword>
<feature type="region of interest" description="Disordered" evidence="7">
    <location>
        <begin position="1945"/>
        <end position="1971"/>
    </location>
</feature>
<evidence type="ECO:0000256" key="8">
    <source>
        <dbReference type="SAM" id="Phobius"/>
    </source>
</evidence>
<feature type="transmembrane region" description="Helical" evidence="8">
    <location>
        <begin position="614"/>
        <end position="635"/>
    </location>
</feature>
<feature type="region of interest" description="Disordered" evidence="7">
    <location>
        <begin position="920"/>
        <end position="989"/>
    </location>
</feature>
<evidence type="ECO:0000256" key="1">
    <source>
        <dbReference type="ARBA" id="ARBA00004141"/>
    </source>
</evidence>
<evidence type="ECO:0000313" key="12">
    <source>
        <dbReference type="EMBL" id="KAJ1643080.1"/>
    </source>
</evidence>
<feature type="domain" description="CSC1/OSCA1-like 7TM region" evidence="9">
    <location>
        <begin position="570"/>
        <end position="831"/>
    </location>
</feature>
<feature type="compositionally biased region" description="Low complexity" evidence="7">
    <location>
        <begin position="1327"/>
        <end position="1354"/>
    </location>
</feature>
<feature type="region of interest" description="Disordered" evidence="7">
    <location>
        <begin position="333"/>
        <end position="373"/>
    </location>
</feature>
<evidence type="ECO:0000256" key="6">
    <source>
        <dbReference type="ARBA" id="ARBA00023136"/>
    </source>
</evidence>
<evidence type="ECO:0000259" key="10">
    <source>
        <dbReference type="Pfam" id="PF13967"/>
    </source>
</evidence>
<evidence type="ECO:0000259" key="9">
    <source>
        <dbReference type="Pfam" id="PF02714"/>
    </source>
</evidence>
<dbReference type="InterPro" id="IPR045122">
    <property type="entry name" value="Csc1-like"/>
</dbReference>
<feature type="compositionally biased region" description="Polar residues" evidence="7">
    <location>
        <begin position="354"/>
        <end position="372"/>
    </location>
</feature>
<dbReference type="InterPro" id="IPR032880">
    <property type="entry name" value="CSC1/OSCA1-like_N"/>
</dbReference>
<feature type="region of interest" description="Disordered" evidence="7">
    <location>
        <begin position="390"/>
        <end position="433"/>
    </location>
</feature>
<dbReference type="GO" id="GO:0005227">
    <property type="term" value="F:calcium-activated cation channel activity"/>
    <property type="evidence" value="ECO:0007669"/>
    <property type="project" value="InterPro"/>
</dbReference>
<feature type="transmembrane region" description="Helical" evidence="8">
    <location>
        <begin position="42"/>
        <end position="63"/>
    </location>
</feature>
<accession>A0A9W8CHY2</accession>
<dbReference type="GO" id="GO:0005886">
    <property type="term" value="C:plasma membrane"/>
    <property type="evidence" value="ECO:0007669"/>
    <property type="project" value="TreeGrafter"/>
</dbReference>
<keyword evidence="5 8" id="KW-1133">Transmembrane helix</keyword>
<comment type="subcellular location">
    <subcellularLocation>
        <location evidence="1">Membrane</location>
        <topology evidence="1">Multi-pass membrane protein</topology>
    </subcellularLocation>
</comment>
<organism evidence="12 13">
    <name type="scientific">Coemansia asiatica</name>
    <dbReference type="NCBI Taxonomy" id="1052880"/>
    <lineage>
        <taxon>Eukaryota</taxon>
        <taxon>Fungi</taxon>
        <taxon>Fungi incertae sedis</taxon>
        <taxon>Zoopagomycota</taxon>
        <taxon>Kickxellomycotina</taxon>
        <taxon>Kickxellomycetes</taxon>
        <taxon>Kickxellales</taxon>
        <taxon>Kickxellaceae</taxon>
        <taxon>Coemansia</taxon>
    </lineage>
</organism>
<feature type="region of interest" description="Disordered" evidence="7">
    <location>
        <begin position="1024"/>
        <end position="1046"/>
    </location>
</feature>
<sequence length="1971" mass="218908">MSIVSSLFTKAKADINEILDPSKVPGSSVYTASNGTDLGMQAIFAASFFVIIILLFSALRLRWPFIFSPRTRLTITAPPFLSKRFFGWVLATIRTPETHILNTLGLDSVIFLRFYKMCTRLLLDVAFFSIVIIWPLNIRWSKANLNPQTNGNNQAAGIDSDGDLGITLTYSVTDYLFNLTLNTADPKQKWYLVPHIVFVYVFSGLAYYHISKFSSRWASLRWHFLMQSRHARVSRTIMLTDVPKHLAGSPRELEWFCGPGLQLGNVEQVRVCPFNTRLTSSARERARCLVRLEHAYKKLLGNPCVHPEYDPEELRKLAMDSSQDARLAERMLLDQWAKPSKRRNARKGCDKDGSAQSATAANGTNTSRSAFSAATPGTAVNANAAEAEANKESCVEKHEKAASEHGFGSESGNSTSVQSNASAGTEEDLSTVSRPTVWVRSEPYRFWRPWQQVDAIDYWRSRFLAADQDFQQLRDSMRAATGTTPESNNSSSDNNTSGSNSGNRNSNIGYSTTAFVTFEDAATAHMFTQLSFYPNPGFMKAKLAPEPRGVYWPNIWISSRRKWLGFTLKWLCIFVIWAFWTVPVILFSSLLTPASLAKVFPSLLESKNSLLRSFLSSTVPSVFLLLFLNMLPWILKQVHFITGARTKPDIDYSVMTKMWAFLVFNVILVFGISGTFWDQILNVVNDPGTVMQNLASNIPRVGTFFTGYILVLGVAYQPFKLLQLRPVIWHIGRQWLCNTPRDYARLVSPVYIDWYSVYPYPLLVFAIAMIYSTFSPPVVLGAVIYFVIGYPVMKYLLLYVYFHPFETAGMAWPKVCRRMIFSIILYQIVILTFVVVKGGGWYTFSMVPIIMLYLWFFYHVGWSLEKQGTVLPMYLWRNPPPNSSYPLPPPEQMGPGGFGADALEKPSIMALSQIATPDGYADGPGRPWSRHTQPPEQQQQRQQKHHNRLQPGRSASFLLPGQLLRASENRVVKRMRTHHRRESSRGVRTREIILAGRLSSRGNHNNSGISTKPDAVVMKRSYTNVGSARNKNTRDRRDGPWLDGHDGSWSTELQSNAGQRQFGRSAMHTIASNSPFRDSRSDSWQKHLNMRSSKHSHYGAKSRRRKRYKSLAEAATVEGSRLIMSLGRLPNELSSWRDKSKRNSMSQIEDTSLPKISPLATRPLARSNNGSASRRRPWSFAGDKLQLLRLKGTLSNKDSADNQIIGDNGKGSADSGLAIPPVAHSKTALSLVSASNNYNSKQKPAENIDDDDGNSNEWIDDEDLEATGALAVSASYPGQRHLTEAHGENDWDPLVYLKPSVSDSYAQGHSSRGRFDGTLGTLLADLDSKPSISSGNSNISSSISSSRSSSRSSGFYGKGKEKVCSRTDAPNQAALNHSILRQRHRQRSTEGLQQVEHPTYGSESSVGHKSSVGEAVAASIIDAERSPEYDAPPAIDSVGGTASQEPSRAYGLGRHLRGTLQRMRDYFLADFRPAGPILDLTYDRMYSQGLEDPSNRLLTNENGELVQDNGDRMPPLRHILERVLPRSVSRSFGHSQDTASQLLPTATVPPVRSPNTMDMVSPYLTNAMTHRSPPARACGPSLAQILADSNNSAGMQGSNHQRSSSVQPMMSRLTSKSPPQANDSENLWHGDLHHQLTNDGLPRPPRAPWLDSPSGHLRSASQPAHMQKQPQGYLSGLRNPVSIDQTLSKPSSSYSFSSGASHSGTPGLAAAPTGSARASHKNSLPPQRPPLPARVVSELNYVSRHSALPSLRDSPFVSSHQAAQEEDEEDQLMTANYQRFAVEAQSTFEPDEFTDYSQTPMLNFPGILDRGIRDYVHPGLVGELPTLWLPVRAAQVTTGGLQGDSALWASDHVDEQQGEREQTPVDAMRILALSAPGRALGRMFRQIASKAAGRRKCDGFVSNDVGSEEPVFYASGPSGAERKEQQCLNRRSIVDEAYAEADLTPLTPIIEEEATPRSPMMAENRNSRSEE</sequence>
<feature type="region of interest" description="Disordered" evidence="7">
    <location>
        <begin position="478"/>
        <end position="505"/>
    </location>
</feature>
<feature type="compositionally biased region" description="Polar residues" evidence="7">
    <location>
        <begin position="410"/>
        <end position="423"/>
    </location>
</feature>
<feature type="transmembrane region" description="Helical" evidence="8">
    <location>
        <begin position="755"/>
        <end position="774"/>
    </location>
</feature>
<feature type="region of interest" description="Disordered" evidence="7">
    <location>
        <begin position="1327"/>
        <end position="1411"/>
    </location>
</feature>
<name>A0A9W8CHY2_9FUNG</name>
<keyword evidence="3" id="KW-0813">Transport</keyword>
<feature type="compositionally biased region" description="Basic residues" evidence="7">
    <location>
        <begin position="972"/>
        <end position="982"/>
    </location>
</feature>
<feature type="region of interest" description="Disordered" evidence="7">
    <location>
        <begin position="1237"/>
        <end position="1259"/>
    </location>
</feature>
<feature type="region of interest" description="Disordered" evidence="7">
    <location>
        <begin position="1423"/>
        <end position="1448"/>
    </location>
</feature>
<feature type="region of interest" description="Disordered" evidence="7">
    <location>
        <begin position="1532"/>
        <end position="1554"/>
    </location>
</feature>
<feature type="compositionally biased region" description="Acidic residues" evidence="7">
    <location>
        <begin position="1247"/>
        <end position="1259"/>
    </location>
</feature>
<feature type="transmembrane region" description="Helical" evidence="8">
    <location>
        <begin position="656"/>
        <end position="677"/>
    </location>
</feature>
<feature type="transmembrane region" description="Helical" evidence="8">
    <location>
        <begin position="570"/>
        <end position="594"/>
    </location>
</feature>
<evidence type="ECO:0000256" key="7">
    <source>
        <dbReference type="SAM" id="MobiDB-lite"/>
    </source>
</evidence>
<evidence type="ECO:0000313" key="13">
    <source>
        <dbReference type="Proteomes" id="UP001145021"/>
    </source>
</evidence>
<dbReference type="Proteomes" id="UP001145021">
    <property type="component" value="Unassembled WGS sequence"/>
</dbReference>
<keyword evidence="4 8" id="KW-0812">Transmembrane</keyword>
<proteinExistence type="inferred from homology"/>
<feature type="compositionally biased region" description="Low complexity" evidence="7">
    <location>
        <begin position="1688"/>
        <end position="1703"/>
    </location>
</feature>
<feature type="transmembrane region" description="Helical" evidence="8">
    <location>
        <begin position="121"/>
        <end position="138"/>
    </location>
</feature>
<gene>
    <name evidence="12" type="ORF">LPJ64_005108</name>
</gene>
<dbReference type="InterPro" id="IPR003864">
    <property type="entry name" value="CSC1/OSCA1-like_7TM"/>
</dbReference>